<dbReference type="Proteomes" id="UP001164929">
    <property type="component" value="Chromosome 1"/>
</dbReference>
<dbReference type="AlphaFoldDB" id="A0AAD6WJG8"/>
<sequence length="29" mass="3323">MKLQVCNTRAHGIRSSHLHMLSCIGWDLD</sequence>
<keyword evidence="2" id="KW-1185">Reference proteome</keyword>
<evidence type="ECO:0000313" key="1">
    <source>
        <dbReference type="EMBL" id="KAJ7012729.1"/>
    </source>
</evidence>
<accession>A0AAD6WJG8</accession>
<gene>
    <name evidence="1" type="ORF">NC653_002697</name>
</gene>
<evidence type="ECO:0000313" key="2">
    <source>
        <dbReference type="Proteomes" id="UP001164929"/>
    </source>
</evidence>
<proteinExistence type="predicted"/>
<organism evidence="1 2">
    <name type="scientific">Populus alba x Populus x berolinensis</name>
    <dbReference type="NCBI Taxonomy" id="444605"/>
    <lineage>
        <taxon>Eukaryota</taxon>
        <taxon>Viridiplantae</taxon>
        <taxon>Streptophyta</taxon>
        <taxon>Embryophyta</taxon>
        <taxon>Tracheophyta</taxon>
        <taxon>Spermatophyta</taxon>
        <taxon>Magnoliopsida</taxon>
        <taxon>eudicotyledons</taxon>
        <taxon>Gunneridae</taxon>
        <taxon>Pentapetalae</taxon>
        <taxon>rosids</taxon>
        <taxon>fabids</taxon>
        <taxon>Malpighiales</taxon>
        <taxon>Salicaceae</taxon>
        <taxon>Saliceae</taxon>
        <taxon>Populus</taxon>
    </lineage>
</organism>
<protein>
    <submittedName>
        <fullName evidence="1">Uncharacterized protein</fullName>
    </submittedName>
</protein>
<dbReference type="EMBL" id="JAQIZT010000001">
    <property type="protein sequence ID" value="KAJ7012729.1"/>
    <property type="molecule type" value="Genomic_DNA"/>
</dbReference>
<comment type="caution">
    <text evidence="1">The sequence shown here is derived from an EMBL/GenBank/DDBJ whole genome shotgun (WGS) entry which is preliminary data.</text>
</comment>
<name>A0AAD6WJG8_9ROSI</name>
<reference evidence="1 2" key="1">
    <citation type="journal article" date="2023" name="Mol. Ecol. Resour.">
        <title>Chromosome-level genome assembly of a triploid poplar Populus alba 'Berolinensis'.</title>
        <authorList>
            <person name="Chen S."/>
            <person name="Yu Y."/>
            <person name="Wang X."/>
            <person name="Wang S."/>
            <person name="Zhang T."/>
            <person name="Zhou Y."/>
            <person name="He R."/>
            <person name="Meng N."/>
            <person name="Wang Y."/>
            <person name="Liu W."/>
            <person name="Liu Z."/>
            <person name="Liu J."/>
            <person name="Guo Q."/>
            <person name="Huang H."/>
            <person name="Sederoff R.R."/>
            <person name="Wang G."/>
            <person name="Qu G."/>
            <person name="Chen S."/>
        </authorList>
    </citation>
    <scope>NUCLEOTIDE SEQUENCE [LARGE SCALE GENOMIC DNA]</scope>
    <source>
        <strain evidence="1">SC-2020</strain>
    </source>
</reference>